<dbReference type="Proteomes" id="UP001595803">
    <property type="component" value="Unassembled WGS sequence"/>
</dbReference>
<feature type="transmembrane region" description="Helical" evidence="5">
    <location>
        <begin position="364"/>
        <end position="383"/>
    </location>
</feature>
<sequence>MTALRTFLAALPSIPGLGVLGAVLGWVGLRALPLGVQVGLGGYVLLTVIAAATAPRPEWALIAAELHAALVLGLIGLGTRWQDEHGRALGWGLLALLGIAVAYTLATGAGRLTHPVFAATSIGLGGALAVAVAAFGGVGRVWAPVLAVSGLGAVLWSGSRGAAFALLLGLALGAAVRGRRWLLIVPVLGVVGLLLAATLGGGTVLSRLSTTQVGGRDILWSNARTVIEAHPVGGVGRWLLGSELQPLDPCRWWGELEQRGVRCQDVAGTFKPQVMSHNAALQTLGETGAIGTFAEYLLLGALAWAAWRTRRPLLIAGVAMPLGMGLADTPLLLPGPFAGVLLYVFGGAALVSAPPWTRADTGRAALLGGALLGLTLLPPLALWRTVDTRPVTVAVTSVGEDRSKRYQDIRFTLTAPPGPYQLDALACVTTCTHLRTITVQAGQPSLMQVLPPVYPVEIRLRLLAPGGVQARVLGRWAWSGQHVPPRTLGP</sequence>
<feature type="domain" description="O-antigen ligase-related" evidence="6">
    <location>
        <begin position="146"/>
        <end position="293"/>
    </location>
</feature>
<evidence type="ECO:0000313" key="8">
    <source>
        <dbReference type="Proteomes" id="UP001595803"/>
    </source>
</evidence>
<evidence type="ECO:0000256" key="3">
    <source>
        <dbReference type="ARBA" id="ARBA00022989"/>
    </source>
</evidence>
<keyword evidence="2 5" id="KW-0812">Transmembrane</keyword>
<feature type="transmembrane region" description="Helical" evidence="5">
    <location>
        <begin position="89"/>
        <end position="109"/>
    </location>
</feature>
<keyword evidence="4 5" id="KW-0472">Membrane</keyword>
<feature type="transmembrane region" description="Helical" evidence="5">
    <location>
        <begin position="31"/>
        <end position="52"/>
    </location>
</feature>
<keyword evidence="3 5" id="KW-1133">Transmembrane helix</keyword>
<protein>
    <submittedName>
        <fullName evidence="7">O-antigen ligase family protein</fullName>
    </submittedName>
</protein>
<comment type="caution">
    <text evidence="7">The sequence shown here is derived from an EMBL/GenBank/DDBJ whole genome shotgun (WGS) entry which is preliminary data.</text>
</comment>
<evidence type="ECO:0000313" key="7">
    <source>
        <dbReference type="EMBL" id="MFC3834805.1"/>
    </source>
</evidence>
<dbReference type="InterPro" id="IPR007016">
    <property type="entry name" value="O-antigen_ligase-rel_domated"/>
</dbReference>
<comment type="subcellular location">
    <subcellularLocation>
        <location evidence="1">Membrane</location>
        <topology evidence="1">Multi-pass membrane protein</topology>
    </subcellularLocation>
</comment>
<evidence type="ECO:0000256" key="2">
    <source>
        <dbReference type="ARBA" id="ARBA00022692"/>
    </source>
</evidence>
<feature type="transmembrane region" description="Helical" evidence="5">
    <location>
        <begin position="59"/>
        <end position="77"/>
    </location>
</feature>
<gene>
    <name evidence="7" type="ORF">ACFOSB_18255</name>
</gene>
<feature type="transmembrane region" description="Helical" evidence="5">
    <location>
        <begin position="337"/>
        <end position="357"/>
    </location>
</feature>
<proteinExistence type="predicted"/>
<evidence type="ECO:0000256" key="1">
    <source>
        <dbReference type="ARBA" id="ARBA00004141"/>
    </source>
</evidence>
<feature type="transmembrane region" description="Helical" evidence="5">
    <location>
        <begin position="116"/>
        <end position="135"/>
    </location>
</feature>
<accession>A0ABV7ZF36</accession>
<evidence type="ECO:0000256" key="5">
    <source>
        <dbReference type="SAM" id="Phobius"/>
    </source>
</evidence>
<reference evidence="8" key="1">
    <citation type="journal article" date="2019" name="Int. J. Syst. Evol. Microbiol.">
        <title>The Global Catalogue of Microorganisms (GCM) 10K type strain sequencing project: providing services to taxonomists for standard genome sequencing and annotation.</title>
        <authorList>
            <consortium name="The Broad Institute Genomics Platform"/>
            <consortium name="The Broad Institute Genome Sequencing Center for Infectious Disease"/>
            <person name="Wu L."/>
            <person name="Ma J."/>
        </authorList>
    </citation>
    <scope>NUCLEOTIDE SEQUENCE [LARGE SCALE GENOMIC DNA]</scope>
    <source>
        <strain evidence="8">CCTCC AB 2017081</strain>
    </source>
</reference>
<dbReference type="GO" id="GO:0016874">
    <property type="term" value="F:ligase activity"/>
    <property type="evidence" value="ECO:0007669"/>
    <property type="project" value="UniProtKB-KW"/>
</dbReference>
<keyword evidence="7" id="KW-0436">Ligase</keyword>
<organism evidence="7 8">
    <name type="scientific">Deinococcus rufus</name>
    <dbReference type="NCBI Taxonomy" id="2136097"/>
    <lineage>
        <taxon>Bacteria</taxon>
        <taxon>Thermotogati</taxon>
        <taxon>Deinococcota</taxon>
        <taxon>Deinococci</taxon>
        <taxon>Deinococcales</taxon>
        <taxon>Deinococcaceae</taxon>
        <taxon>Deinococcus</taxon>
    </lineage>
</organism>
<keyword evidence="8" id="KW-1185">Reference proteome</keyword>
<dbReference type="RefSeq" id="WP_322472210.1">
    <property type="nucleotide sequence ID" value="NZ_JBHRZG010000024.1"/>
</dbReference>
<evidence type="ECO:0000259" key="6">
    <source>
        <dbReference type="Pfam" id="PF04932"/>
    </source>
</evidence>
<feature type="transmembrane region" description="Helical" evidence="5">
    <location>
        <begin position="181"/>
        <end position="200"/>
    </location>
</feature>
<evidence type="ECO:0000256" key="4">
    <source>
        <dbReference type="ARBA" id="ARBA00023136"/>
    </source>
</evidence>
<dbReference type="Pfam" id="PF04932">
    <property type="entry name" value="Wzy_C"/>
    <property type="match status" value="1"/>
</dbReference>
<name>A0ABV7ZF36_9DEIO</name>
<feature type="transmembrane region" description="Helical" evidence="5">
    <location>
        <begin position="141"/>
        <end position="169"/>
    </location>
</feature>
<feature type="transmembrane region" description="Helical" evidence="5">
    <location>
        <begin position="288"/>
        <end position="306"/>
    </location>
</feature>
<dbReference type="EMBL" id="JBHRZG010000024">
    <property type="protein sequence ID" value="MFC3834805.1"/>
    <property type="molecule type" value="Genomic_DNA"/>
</dbReference>